<evidence type="ECO:0000313" key="8">
    <source>
        <dbReference type="WBParaSite" id="SMRG1_15230.1"/>
    </source>
</evidence>
<evidence type="ECO:0000259" key="6">
    <source>
        <dbReference type="PROSITE" id="PS50888"/>
    </source>
</evidence>
<dbReference type="Gene3D" id="4.10.280.10">
    <property type="entry name" value="Helix-loop-helix DNA-binding domain"/>
    <property type="match status" value="1"/>
</dbReference>
<evidence type="ECO:0000256" key="5">
    <source>
        <dbReference type="ARBA" id="ARBA00023242"/>
    </source>
</evidence>
<dbReference type="InterPro" id="IPR036638">
    <property type="entry name" value="HLH_DNA-bd_sf"/>
</dbReference>
<dbReference type="InterPro" id="IPR011598">
    <property type="entry name" value="bHLH_dom"/>
</dbReference>
<feature type="domain" description="BHLH" evidence="6">
    <location>
        <begin position="93"/>
        <end position="145"/>
    </location>
</feature>
<evidence type="ECO:0000256" key="4">
    <source>
        <dbReference type="ARBA" id="ARBA00023163"/>
    </source>
</evidence>
<keyword evidence="3" id="KW-0238">DNA-binding</keyword>
<sequence>MSMNSYGKRNWSNQDYLLTNYAQHYNDKQKNLSYCLTDHFNQCSTIHDTTITTTTTTTTTITDNNSSNDTTIEQIPISSTSSSLTSLSEYQPPIKRVANERERTRTASVNDAFLMLRNLIPTEPMNRKLSKIETLRLASSYISHLHAILITGSGPADQPCLKHQQIYHLESTHNDISSTNTTPTTNPIYENLKDKINKTQIMFNPNKHYNNRSVCTFCVTEMKQHQRTMNKETIISNGQ</sequence>
<evidence type="ECO:0000256" key="3">
    <source>
        <dbReference type="ARBA" id="ARBA00023125"/>
    </source>
</evidence>
<dbReference type="GO" id="GO:0000981">
    <property type="term" value="F:DNA-binding transcription factor activity, RNA polymerase II-specific"/>
    <property type="evidence" value="ECO:0007669"/>
    <property type="project" value="TreeGrafter"/>
</dbReference>
<dbReference type="GO" id="GO:0032502">
    <property type="term" value="P:developmental process"/>
    <property type="evidence" value="ECO:0007669"/>
    <property type="project" value="TreeGrafter"/>
</dbReference>
<dbReference type="InterPro" id="IPR050283">
    <property type="entry name" value="E-box_TF_Regulators"/>
</dbReference>
<keyword evidence="5" id="KW-0539">Nucleus</keyword>
<keyword evidence="4" id="KW-0804">Transcription</keyword>
<protein>
    <recommendedName>
        <fullName evidence="6">BHLH domain-containing protein</fullName>
    </recommendedName>
</protein>
<keyword evidence="2" id="KW-0805">Transcription regulation</keyword>
<dbReference type="GO" id="GO:0000977">
    <property type="term" value="F:RNA polymerase II transcription regulatory region sequence-specific DNA binding"/>
    <property type="evidence" value="ECO:0007669"/>
    <property type="project" value="TreeGrafter"/>
</dbReference>
<dbReference type="PANTHER" id="PTHR23349">
    <property type="entry name" value="BASIC HELIX-LOOP-HELIX TRANSCRIPTION FACTOR, TWIST"/>
    <property type="match status" value="1"/>
</dbReference>
<dbReference type="WBParaSite" id="SMRG1_15230.1">
    <property type="protein sequence ID" value="SMRG1_15230.1"/>
    <property type="gene ID" value="SMRG1_15230"/>
</dbReference>
<dbReference type="AlphaFoldDB" id="A0AA84Z9E6"/>
<name>A0AA84Z9E6_9TREM</name>
<dbReference type="Proteomes" id="UP000050790">
    <property type="component" value="Unassembled WGS sequence"/>
</dbReference>
<proteinExistence type="predicted"/>
<dbReference type="Pfam" id="PF00010">
    <property type="entry name" value="HLH"/>
    <property type="match status" value="1"/>
</dbReference>
<dbReference type="CDD" id="cd11465">
    <property type="entry name" value="bHLH_TS_scleraxis_like"/>
    <property type="match status" value="1"/>
</dbReference>
<comment type="subcellular location">
    <subcellularLocation>
        <location evidence="1">Nucleus</location>
    </subcellularLocation>
</comment>
<evidence type="ECO:0000256" key="2">
    <source>
        <dbReference type="ARBA" id="ARBA00023015"/>
    </source>
</evidence>
<accession>A0AA84Z9E6</accession>
<dbReference type="SUPFAM" id="SSF47459">
    <property type="entry name" value="HLH, helix-loop-helix DNA-binding domain"/>
    <property type="match status" value="1"/>
</dbReference>
<dbReference type="GO" id="GO:0005634">
    <property type="term" value="C:nucleus"/>
    <property type="evidence" value="ECO:0007669"/>
    <property type="project" value="UniProtKB-SubCell"/>
</dbReference>
<reference evidence="8" key="1">
    <citation type="submission" date="2023-11" db="UniProtKB">
        <authorList>
            <consortium name="WormBaseParasite"/>
        </authorList>
    </citation>
    <scope>IDENTIFICATION</scope>
</reference>
<dbReference type="PANTHER" id="PTHR23349:SF42">
    <property type="entry name" value="BHLH DOMAIN-CONTAINING PROTEIN"/>
    <property type="match status" value="1"/>
</dbReference>
<dbReference type="PROSITE" id="PS50888">
    <property type="entry name" value="BHLH"/>
    <property type="match status" value="1"/>
</dbReference>
<dbReference type="SMART" id="SM00353">
    <property type="entry name" value="HLH"/>
    <property type="match status" value="1"/>
</dbReference>
<evidence type="ECO:0000256" key="1">
    <source>
        <dbReference type="ARBA" id="ARBA00004123"/>
    </source>
</evidence>
<dbReference type="GO" id="GO:0046983">
    <property type="term" value="F:protein dimerization activity"/>
    <property type="evidence" value="ECO:0007669"/>
    <property type="project" value="InterPro"/>
</dbReference>
<organism evidence="7 8">
    <name type="scientific">Schistosoma margrebowiei</name>
    <dbReference type="NCBI Taxonomy" id="48269"/>
    <lineage>
        <taxon>Eukaryota</taxon>
        <taxon>Metazoa</taxon>
        <taxon>Spiralia</taxon>
        <taxon>Lophotrochozoa</taxon>
        <taxon>Platyhelminthes</taxon>
        <taxon>Trematoda</taxon>
        <taxon>Digenea</taxon>
        <taxon>Strigeidida</taxon>
        <taxon>Schistosomatoidea</taxon>
        <taxon>Schistosomatidae</taxon>
        <taxon>Schistosoma</taxon>
    </lineage>
</organism>
<dbReference type="FunFam" id="4.10.280.10:FF:000010">
    <property type="entry name" value="Scleraxis bHLH transcription factor"/>
    <property type="match status" value="1"/>
</dbReference>
<evidence type="ECO:0000313" key="7">
    <source>
        <dbReference type="Proteomes" id="UP000050790"/>
    </source>
</evidence>